<dbReference type="Pfam" id="PF07676">
    <property type="entry name" value="PD40"/>
    <property type="match status" value="1"/>
</dbReference>
<evidence type="ECO:0000313" key="7">
    <source>
        <dbReference type="Proteomes" id="UP000015241"/>
    </source>
</evidence>
<feature type="domain" description="Peptidase S9 prolyl oligopeptidase catalytic" evidence="5">
    <location>
        <begin position="450"/>
        <end position="654"/>
    </location>
</feature>
<dbReference type="InterPro" id="IPR001375">
    <property type="entry name" value="Peptidase_S9_cat"/>
</dbReference>
<evidence type="ECO:0000256" key="2">
    <source>
        <dbReference type="ARBA" id="ARBA00022801"/>
    </source>
</evidence>
<dbReference type="EMBL" id="KE504144">
    <property type="protein sequence ID" value="EPT01042.1"/>
    <property type="molecule type" value="Genomic_DNA"/>
</dbReference>
<dbReference type="InterPro" id="IPR011042">
    <property type="entry name" value="6-blade_b-propeller_TolB-like"/>
</dbReference>
<dbReference type="PANTHER" id="PTHR42776">
    <property type="entry name" value="SERINE PEPTIDASE S9 FAMILY MEMBER"/>
    <property type="match status" value="1"/>
</dbReference>
<dbReference type="Proteomes" id="UP000015241">
    <property type="component" value="Unassembled WGS sequence"/>
</dbReference>
<dbReference type="eggNOG" id="KOG2100">
    <property type="taxonomic scope" value="Eukaryota"/>
</dbReference>
<comment type="similarity">
    <text evidence="1">Belongs to the peptidase S9C family.</text>
</comment>
<dbReference type="SUPFAM" id="SSF53474">
    <property type="entry name" value="alpha/beta-Hydrolases"/>
    <property type="match status" value="1"/>
</dbReference>
<dbReference type="InterPro" id="IPR011659">
    <property type="entry name" value="WD40"/>
</dbReference>
<dbReference type="InterPro" id="IPR029058">
    <property type="entry name" value="AB_hydrolase_fold"/>
</dbReference>
<keyword evidence="2" id="KW-0378">Hydrolase</keyword>
<dbReference type="HOGENOM" id="CLU_008615_2_0_1"/>
<dbReference type="GO" id="GO:0006508">
    <property type="term" value="P:proteolysis"/>
    <property type="evidence" value="ECO:0007669"/>
    <property type="project" value="InterPro"/>
</dbReference>
<dbReference type="AlphaFoldDB" id="S8E7L6"/>
<dbReference type="PANTHER" id="PTHR42776:SF27">
    <property type="entry name" value="DIPEPTIDYL PEPTIDASE FAMILY MEMBER 6"/>
    <property type="match status" value="1"/>
</dbReference>
<organism evidence="6 7">
    <name type="scientific">Fomitopsis schrenkii</name>
    <name type="common">Brown rot fungus</name>
    <dbReference type="NCBI Taxonomy" id="2126942"/>
    <lineage>
        <taxon>Eukaryota</taxon>
        <taxon>Fungi</taxon>
        <taxon>Dikarya</taxon>
        <taxon>Basidiomycota</taxon>
        <taxon>Agaricomycotina</taxon>
        <taxon>Agaricomycetes</taxon>
        <taxon>Polyporales</taxon>
        <taxon>Fomitopsis</taxon>
    </lineage>
</organism>
<keyword evidence="7" id="KW-1185">Reference proteome</keyword>
<dbReference type="Pfam" id="PF00326">
    <property type="entry name" value="Peptidase_S9"/>
    <property type="match status" value="1"/>
</dbReference>
<evidence type="ECO:0000256" key="4">
    <source>
        <dbReference type="ARBA" id="ARBA00032829"/>
    </source>
</evidence>
<proteinExistence type="inferred from homology"/>
<dbReference type="Gene3D" id="3.40.50.1820">
    <property type="entry name" value="alpha/beta hydrolase"/>
    <property type="match status" value="1"/>
</dbReference>
<name>S8E7L6_FOMSC</name>
<evidence type="ECO:0000256" key="1">
    <source>
        <dbReference type="ARBA" id="ARBA00010040"/>
    </source>
</evidence>
<gene>
    <name evidence="6" type="ORF">FOMPIDRAFT_1121179</name>
</gene>
<dbReference type="InParanoid" id="S8E7L6"/>
<reference evidence="6 7" key="1">
    <citation type="journal article" date="2012" name="Science">
        <title>The Paleozoic origin of enzymatic lignin decomposition reconstructed from 31 fungal genomes.</title>
        <authorList>
            <person name="Floudas D."/>
            <person name="Binder M."/>
            <person name="Riley R."/>
            <person name="Barry K."/>
            <person name="Blanchette R.A."/>
            <person name="Henrissat B."/>
            <person name="Martinez A.T."/>
            <person name="Otillar R."/>
            <person name="Spatafora J.W."/>
            <person name="Yadav J.S."/>
            <person name="Aerts A."/>
            <person name="Benoit I."/>
            <person name="Boyd A."/>
            <person name="Carlson A."/>
            <person name="Copeland A."/>
            <person name="Coutinho P.M."/>
            <person name="de Vries R.P."/>
            <person name="Ferreira P."/>
            <person name="Findley K."/>
            <person name="Foster B."/>
            <person name="Gaskell J."/>
            <person name="Glotzer D."/>
            <person name="Gorecki P."/>
            <person name="Heitman J."/>
            <person name="Hesse C."/>
            <person name="Hori C."/>
            <person name="Igarashi K."/>
            <person name="Jurgens J.A."/>
            <person name="Kallen N."/>
            <person name="Kersten P."/>
            <person name="Kohler A."/>
            <person name="Kuees U."/>
            <person name="Kumar T.K.A."/>
            <person name="Kuo A."/>
            <person name="LaButti K."/>
            <person name="Larrondo L.F."/>
            <person name="Lindquist E."/>
            <person name="Ling A."/>
            <person name="Lombard V."/>
            <person name="Lucas S."/>
            <person name="Lundell T."/>
            <person name="Martin R."/>
            <person name="McLaughlin D.J."/>
            <person name="Morgenstern I."/>
            <person name="Morin E."/>
            <person name="Murat C."/>
            <person name="Nagy L.G."/>
            <person name="Nolan M."/>
            <person name="Ohm R.A."/>
            <person name="Patyshakuliyeva A."/>
            <person name="Rokas A."/>
            <person name="Ruiz-Duenas F.J."/>
            <person name="Sabat G."/>
            <person name="Salamov A."/>
            <person name="Samejima M."/>
            <person name="Schmutz J."/>
            <person name="Slot J.C."/>
            <person name="St John F."/>
            <person name="Stenlid J."/>
            <person name="Sun H."/>
            <person name="Sun S."/>
            <person name="Syed K."/>
            <person name="Tsang A."/>
            <person name="Wiebenga A."/>
            <person name="Young D."/>
            <person name="Pisabarro A."/>
            <person name="Eastwood D.C."/>
            <person name="Martin F."/>
            <person name="Cullen D."/>
            <person name="Grigoriev I.V."/>
            <person name="Hibbett D.S."/>
        </authorList>
    </citation>
    <scope>NUCLEOTIDE SEQUENCE</scope>
    <source>
        <strain evidence="7">FP-58527</strain>
    </source>
</reference>
<dbReference type="SUPFAM" id="SSF69304">
    <property type="entry name" value="Tricorn protease N-terminal domain"/>
    <property type="match status" value="1"/>
</dbReference>
<dbReference type="STRING" id="743788.S8E7L6"/>
<dbReference type="OrthoDB" id="43744at2759"/>
<evidence type="ECO:0000256" key="3">
    <source>
        <dbReference type="ARBA" id="ARBA00022825"/>
    </source>
</evidence>
<evidence type="ECO:0000313" key="6">
    <source>
        <dbReference type="EMBL" id="EPT01042.1"/>
    </source>
</evidence>
<evidence type="ECO:0000259" key="5">
    <source>
        <dbReference type="Pfam" id="PF00326"/>
    </source>
</evidence>
<dbReference type="Gene3D" id="2.120.10.30">
    <property type="entry name" value="TolB, C-terminal domain"/>
    <property type="match status" value="1"/>
</dbReference>
<dbReference type="GO" id="GO:0004252">
    <property type="term" value="F:serine-type endopeptidase activity"/>
    <property type="evidence" value="ECO:0007669"/>
    <property type="project" value="TreeGrafter"/>
</dbReference>
<keyword evidence="3" id="KW-0720">Serine protease</keyword>
<protein>
    <recommendedName>
        <fullName evidence="4">Dipeptidyl-peptidase V</fullName>
    </recommendedName>
</protein>
<accession>S8E7L6</accession>
<keyword evidence="3" id="KW-0645">Protease</keyword>
<sequence>MTNEVEAHTSTLPLTAEEVAATDTISSLCLSPDGRQVVYTVRPHYCTGEHATSAIWVADTSLENSARRHTSGEFNDHSPSFHPTSGDIYFLSDRGQVGKGNSIYRLQADASVDTAPILAVDLTENQTIASFEVSPDGRLLAFTAKTAQSEAEQKNKGPGRRWRDKNDLASLYIAELRHSQVIVSEDTHVESFAWLPDSRSIMFRQTSHADLESLQGEPVREAVVDVASGVVRDALIHRRNPGSKSVPRECGDVVFLQNTTPDILLSSQSLWVRDSSTGVSTHLRYGMTDDVLEIADLGQSRYAVAVARGLDTTLYVFDAEHNSRTVYETHDDHFSDWDMKAVGADEYVFVVLRSSAVRGESLEIWAGAAEPGALGRVTHQLTAHNTWLSQGRMPVSRPVIWTSPDGQDVQGVMSYPRGASMKNMPTMLVIHGGPTSRDTLDLSFQEWSWRLFMASQGYLILSPNYRGSLGRGDKFVQAANGGMGTTDWMDVQSMLDYSVAVGLTDPDKVGIAGYSQGGFLTAWGITRPNNTFKAAVDGSGVSDWGMLSTSSALPDVEIALAGGAPWIPGEPAYLRGSPIRYCQNVRTPLLLLHGEQDRIVPFSQAIAFLRGVERVGHPQSKPVLISYPGEDHIFQRREHAEDVLRRLESHIKSYL</sequence>